<gene>
    <name evidence="16" type="ORF">O3M35_005035</name>
</gene>
<evidence type="ECO:0000313" key="17">
    <source>
        <dbReference type="Proteomes" id="UP001461498"/>
    </source>
</evidence>
<evidence type="ECO:0000259" key="13">
    <source>
        <dbReference type="Pfam" id="PF01055"/>
    </source>
</evidence>
<dbReference type="GO" id="GO:0090599">
    <property type="term" value="F:alpha-glucosidase activity"/>
    <property type="evidence" value="ECO:0007669"/>
    <property type="project" value="TreeGrafter"/>
</dbReference>
<feature type="domain" description="Glycosyl hydrolase family 31 C-terminal" evidence="15">
    <location>
        <begin position="685"/>
        <end position="772"/>
    </location>
</feature>
<evidence type="ECO:0000256" key="3">
    <source>
        <dbReference type="ARBA" id="ARBA00007806"/>
    </source>
</evidence>
<evidence type="ECO:0000259" key="15">
    <source>
        <dbReference type="Pfam" id="PF21365"/>
    </source>
</evidence>
<evidence type="ECO:0000256" key="1">
    <source>
        <dbReference type="ARBA" id="ARBA00004240"/>
    </source>
</evidence>
<feature type="chain" id="PRO_5043710368" description="Glucosidase II subunit alpha" evidence="12">
    <location>
        <begin position="23"/>
        <end position="906"/>
    </location>
</feature>
<sequence>MIVKLRFHVLYVFLVVVHHVFSVDRSNFKTCEQSSFCRRCRKMEAGKSAYELDLSTLQTSDNDLKVEMIDTDSHVRFILKISPIVDNIIRLQVEEATPLRQRFVSPHVLVREPTLNKWSVTHKTEKSVIIEVKSDNYRIELHSVPFRIDVFFGDELVVSGNAKGLFKFEYTRTKPEQMDPNEDPGTWEENFKSHHDSKPHGPTAVAMDFIFPEAKSAYGLPEHADSLALKSTTKGEPYRFYNLDVFEYEVDSPMAIYAAIPVLFAHSEKRTTGLFWLNPTETWVDITVGNENVVSSMLNFVSGGGNRPQVDAHFMSEGGNMDVFLLLGPRPSQAFTQYTKLTGTAPIPPLFSLAYHQSRWNYNDQQDVDAVNKGFDEYDIPMDTMWLDIEHTDNKKYFTWDPFKFPDPVEMQQNLTTRGRKLVAIVDPHIKRDPGYFLHNDATNNGFYVKNKDNADYEGWCWPGSSSYLDLLDPKVRDYYASRYKFSNYIGSTESLHIWNDMNEPSVFNGPEITMPKDNIHFGGWEHREVHNLWGLLHVMSTYDGLLKRDGSSHEESQRPFILTRSAFAGSQRYTAIWTGDNAAEWSHLRISIPMCLSLAIAGMSFCGADVGGFFQNPDRELFIRWYQTGAYLPFFRSHSHIDTKRREPWIFDSETTGAIREAIRARYSYLPYWYTQFYFYNATGMPVILPLWAEFPEEEATFSIESEFLVGNSLLVRPVTEAAVSQVSVYFPGKNDVWYDTDTYEVYHHGQTNVPVTYTKIPVYQRGGSIIPRKMRVRRSSALMQNDPITLIVALDSQGKASGHLYIDDGTTHKYLHFMDSSVLIHYTYEDNNLKSEIVGDKHFETPSWLERVIIIGLKPGSYKATAYSKNTETTLVTNYDEEKKILTIRKPALPIAEAWHIKLY</sequence>
<keyword evidence="17" id="KW-1185">Reference proteome</keyword>
<evidence type="ECO:0000259" key="14">
    <source>
        <dbReference type="Pfam" id="PF13802"/>
    </source>
</evidence>
<dbReference type="Proteomes" id="UP001461498">
    <property type="component" value="Unassembled WGS sequence"/>
</dbReference>
<dbReference type="Pfam" id="PF13802">
    <property type="entry name" value="Gal_mutarotas_2"/>
    <property type="match status" value="1"/>
</dbReference>
<feature type="region of interest" description="Disordered" evidence="11">
    <location>
        <begin position="175"/>
        <end position="198"/>
    </location>
</feature>
<dbReference type="FunFam" id="2.60.40.1180:FF:000023">
    <property type="entry name" value="neutral alpha-glucosidase AB isoform X2"/>
    <property type="match status" value="1"/>
</dbReference>
<dbReference type="GO" id="GO:0006491">
    <property type="term" value="P:N-glycan processing"/>
    <property type="evidence" value="ECO:0007669"/>
    <property type="project" value="TreeGrafter"/>
</dbReference>
<evidence type="ECO:0000256" key="6">
    <source>
        <dbReference type="ARBA" id="ARBA00022824"/>
    </source>
</evidence>
<comment type="similarity">
    <text evidence="3 10">Belongs to the glycosyl hydrolase 31 family.</text>
</comment>
<proteinExistence type="inferred from homology"/>
<evidence type="ECO:0000256" key="2">
    <source>
        <dbReference type="ARBA" id="ARBA00004833"/>
    </source>
</evidence>
<keyword evidence="5 10" id="KW-0378">Hydrolase</keyword>
<keyword evidence="7" id="KW-0325">Glycoprotein</keyword>
<feature type="compositionally biased region" description="Basic and acidic residues" evidence="11">
    <location>
        <begin position="189"/>
        <end position="198"/>
    </location>
</feature>
<dbReference type="InterPro" id="IPR048395">
    <property type="entry name" value="Glyco_hydro_31_C"/>
</dbReference>
<dbReference type="PANTHER" id="PTHR22762:SF54">
    <property type="entry name" value="BCDNA.GH04962"/>
    <property type="match status" value="1"/>
</dbReference>
<dbReference type="InterPro" id="IPR013780">
    <property type="entry name" value="Glyco_hydro_b"/>
</dbReference>
<dbReference type="Gene3D" id="2.60.40.1180">
    <property type="entry name" value="Golgi alpha-mannosidase II"/>
    <property type="match status" value="2"/>
</dbReference>
<dbReference type="GO" id="GO:0030246">
    <property type="term" value="F:carbohydrate binding"/>
    <property type="evidence" value="ECO:0007669"/>
    <property type="project" value="InterPro"/>
</dbReference>
<organism evidence="16 17">
    <name type="scientific">Rhynocoris fuscipes</name>
    <dbReference type="NCBI Taxonomy" id="488301"/>
    <lineage>
        <taxon>Eukaryota</taxon>
        <taxon>Metazoa</taxon>
        <taxon>Ecdysozoa</taxon>
        <taxon>Arthropoda</taxon>
        <taxon>Hexapoda</taxon>
        <taxon>Insecta</taxon>
        <taxon>Pterygota</taxon>
        <taxon>Neoptera</taxon>
        <taxon>Paraneoptera</taxon>
        <taxon>Hemiptera</taxon>
        <taxon>Heteroptera</taxon>
        <taxon>Panheteroptera</taxon>
        <taxon>Cimicomorpha</taxon>
        <taxon>Reduviidae</taxon>
        <taxon>Harpactorinae</taxon>
        <taxon>Harpactorini</taxon>
        <taxon>Rhynocoris</taxon>
    </lineage>
</organism>
<evidence type="ECO:0000256" key="12">
    <source>
        <dbReference type="SAM" id="SignalP"/>
    </source>
</evidence>
<evidence type="ECO:0000256" key="9">
    <source>
        <dbReference type="ARBA" id="ARBA00042895"/>
    </source>
</evidence>
<evidence type="ECO:0000256" key="11">
    <source>
        <dbReference type="SAM" id="MobiDB-lite"/>
    </source>
</evidence>
<keyword evidence="6" id="KW-0256">Endoplasmic reticulum</keyword>
<dbReference type="SUPFAM" id="SSF51011">
    <property type="entry name" value="Glycosyl hydrolase domain"/>
    <property type="match status" value="1"/>
</dbReference>
<accession>A0AAW1DJF2</accession>
<comment type="pathway">
    <text evidence="2">Glycan metabolism; N-glycan metabolism.</text>
</comment>
<evidence type="ECO:0000313" key="16">
    <source>
        <dbReference type="EMBL" id="KAK9510200.1"/>
    </source>
</evidence>
<feature type="domain" description="Glycoside hydrolase family 31 TIM barrel" evidence="13">
    <location>
        <begin position="346"/>
        <end position="677"/>
    </location>
</feature>
<dbReference type="FunFam" id="3.20.20.80:FF:000039">
    <property type="entry name" value="Glucosidase, alpha neutral C"/>
    <property type="match status" value="1"/>
</dbReference>
<comment type="subcellular location">
    <subcellularLocation>
        <location evidence="1">Endoplasmic reticulum</location>
    </subcellularLocation>
</comment>
<comment type="caution">
    <text evidence="16">The sequence shown here is derived from an EMBL/GenBank/DDBJ whole genome shotgun (WGS) entry which is preliminary data.</text>
</comment>
<dbReference type="PANTHER" id="PTHR22762">
    <property type="entry name" value="ALPHA-GLUCOSIDASE"/>
    <property type="match status" value="1"/>
</dbReference>
<dbReference type="EMBL" id="JAPXFL010000002">
    <property type="protein sequence ID" value="KAK9510200.1"/>
    <property type="molecule type" value="Genomic_DNA"/>
</dbReference>
<protein>
    <recommendedName>
        <fullName evidence="9">Glucosidase II subunit alpha</fullName>
    </recommendedName>
</protein>
<evidence type="ECO:0000256" key="7">
    <source>
        <dbReference type="ARBA" id="ARBA00023180"/>
    </source>
</evidence>
<dbReference type="CDD" id="cd14752">
    <property type="entry name" value="GH31_N"/>
    <property type="match status" value="1"/>
</dbReference>
<name>A0AAW1DJF2_9HEMI</name>
<dbReference type="AlphaFoldDB" id="A0AAW1DJF2"/>
<dbReference type="InterPro" id="IPR017853">
    <property type="entry name" value="GH"/>
</dbReference>
<reference evidence="16 17" key="1">
    <citation type="submission" date="2022-12" db="EMBL/GenBank/DDBJ databases">
        <title>Chromosome-level genome assembly of true bugs.</title>
        <authorList>
            <person name="Ma L."/>
            <person name="Li H."/>
        </authorList>
    </citation>
    <scope>NUCLEOTIDE SEQUENCE [LARGE SCALE GENOMIC DNA]</scope>
    <source>
        <strain evidence="16">Lab_2022b</strain>
    </source>
</reference>
<feature type="domain" description="Glycoside hydrolase family 31 N-terminal" evidence="14">
    <location>
        <begin position="79"/>
        <end position="285"/>
    </location>
</feature>
<dbReference type="GO" id="GO:0005975">
    <property type="term" value="P:carbohydrate metabolic process"/>
    <property type="evidence" value="ECO:0007669"/>
    <property type="project" value="InterPro"/>
</dbReference>
<evidence type="ECO:0000256" key="8">
    <source>
        <dbReference type="ARBA" id="ARBA00023295"/>
    </source>
</evidence>
<dbReference type="Gene3D" id="3.20.20.80">
    <property type="entry name" value="Glycosidases"/>
    <property type="match status" value="1"/>
</dbReference>
<feature type="signal peptide" evidence="12">
    <location>
        <begin position="1"/>
        <end position="22"/>
    </location>
</feature>
<evidence type="ECO:0000256" key="10">
    <source>
        <dbReference type="RuleBase" id="RU361185"/>
    </source>
</evidence>
<evidence type="ECO:0000256" key="4">
    <source>
        <dbReference type="ARBA" id="ARBA00022729"/>
    </source>
</evidence>
<dbReference type="InterPro" id="IPR000322">
    <property type="entry name" value="Glyco_hydro_31_TIM"/>
</dbReference>
<evidence type="ECO:0000256" key="5">
    <source>
        <dbReference type="ARBA" id="ARBA00022801"/>
    </source>
</evidence>
<dbReference type="InterPro" id="IPR025887">
    <property type="entry name" value="Glyco_hydro_31_N_dom"/>
</dbReference>
<dbReference type="Gene3D" id="2.60.40.1760">
    <property type="entry name" value="glycosyl hydrolase (family 31)"/>
    <property type="match status" value="1"/>
</dbReference>
<keyword evidence="4 12" id="KW-0732">Signal</keyword>
<dbReference type="CDD" id="cd06603">
    <property type="entry name" value="GH31_GANC_GANAB_alpha"/>
    <property type="match status" value="1"/>
</dbReference>
<dbReference type="GO" id="GO:0005783">
    <property type="term" value="C:endoplasmic reticulum"/>
    <property type="evidence" value="ECO:0007669"/>
    <property type="project" value="UniProtKB-SubCell"/>
</dbReference>
<dbReference type="SUPFAM" id="SSF51445">
    <property type="entry name" value="(Trans)glycosidases"/>
    <property type="match status" value="1"/>
</dbReference>
<dbReference type="SUPFAM" id="SSF74650">
    <property type="entry name" value="Galactose mutarotase-like"/>
    <property type="match status" value="1"/>
</dbReference>
<dbReference type="InterPro" id="IPR011013">
    <property type="entry name" value="Gal_mutarotase_sf_dom"/>
</dbReference>
<dbReference type="Pfam" id="PF21365">
    <property type="entry name" value="Glyco_hydro_31_3rd"/>
    <property type="match status" value="1"/>
</dbReference>
<dbReference type="Pfam" id="PF01055">
    <property type="entry name" value="Glyco_hydro_31_2nd"/>
    <property type="match status" value="1"/>
</dbReference>
<keyword evidence="8 10" id="KW-0326">Glycosidase</keyword>